<dbReference type="InterPro" id="IPR000719">
    <property type="entry name" value="Prot_kinase_dom"/>
</dbReference>
<keyword evidence="1" id="KW-0723">Serine/threonine-protein kinase</keyword>
<name>A0A8S1Q1V2_PARPR</name>
<evidence type="ECO:0000256" key="2">
    <source>
        <dbReference type="ARBA" id="ARBA00022679"/>
    </source>
</evidence>
<protein>
    <recommendedName>
        <fullName evidence="7">Protein kinase domain-containing protein</fullName>
    </recommendedName>
</protein>
<reference evidence="8" key="1">
    <citation type="submission" date="2021-01" db="EMBL/GenBank/DDBJ databases">
        <authorList>
            <consortium name="Genoscope - CEA"/>
            <person name="William W."/>
        </authorList>
    </citation>
    <scope>NUCLEOTIDE SEQUENCE</scope>
</reference>
<evidence type="ECO:0000259" key="7">
    <source>
        <dbReference type="PROSITE" id="PS50011"/>
    </source>
</evidence>
<evidence type="ECO:0000256" key="3">
    <source>
        <dbReference type="ARBA" id="ARBA00022741"/>
    </source>
</evidence>
<keyword evidence="4" id="KW-0418">Kinase</keyword>
<dbReference type="PANTHER" id="PTHR24345">
    <property type="entry name" value="SERINE/THREONINE-PROTEIN KINASE PLK"/>
    <property type="match status" value="1"/>
</dbReference>
<evidence type="ECO:0000313" key="8">
    <source>
        <dbReference type="EMBL" id="CAD8109606.1"/>
    </source>
</evidence>
<dbReference type="AlphaFoldDB" id="A0A8S1Q1V2"/>
<evidence type="ECO:0000256" key="6">
    <source>
        <dbReference type="SAM" id="Phobius"/>
    </source>
</evidence>
<feature type="domain" description="Protein kinase" evidence="7">
    <location>
        <begin position="1"/>
        <end position="284"/>
    </location>
</feature>
<dbReference type="PROSITE" id="PS50011">
    <property type="entry name" value="PROTEIN_KINASE_DOM"/>
    <property type="match status" value="1"/>
</dbReference>
<dbReference type="Pfam" id="PF00069">
    <property type="entry name" value="Pkinase"/>
    <property type="match status" value="1"/>
</dbReference>
<dbReference type="GO" id="GO:0004674">
    <property type="term" value="F:protein serine/threonine kinase activity"/>
    <property type="evidence" value="ECO:0007669"/>
    <property type="project" value="UniProtKB-KW"/>
</dbReference>
<evidence type="ECO:0000256" key="4">
    <source>
        <dbReference type="ARBA" id="ARBA00022777"/>
    </source>
</evidence>
<dbReference type="EMBL" id="CAJJDM010000145">
    <property type="protein sequence ID" value="CAD8109606.1"/>
    <property type="molecule type" value="Genomic_DNA"/>
</dbReference>
<dbReference type="SMART" id="SM00220">
    <property type="entry name" value="S_TKc"/>
    <property type="match status" value="1"/>
</dbReference>
<keyword evidence="2" id="KW-0808">Transferase</keyword>
<feature type="transmembrane region" description="Helical" evidence="6">
    <location>
        <begin position="62"/>
        <end position="85"/>
    </location>
</feature>
<keyword evidence="6" id="KW-0812">Transmembrane</keyword>
<dbReference type="GO" id="GO:0005634">
    <property type="term" value="C:nucleus"/>
    <property type="evidence" value="ECO:0007669"/>
    <property type="project" value="TreeGrafter"/>
</dbReference>
<evidence type="ECO:0000256" key="1">
    <source>
        <dbReference type="ARBA" id="ARBA00022527"/>
    </source>
</evidence>
<dbReference type="GO" id="GO:0005524">
    <property type="term" value="F:ATP binding"/>
    <property type="evidence" value="ECO:0007669"/>
    <property type="project" value="UniProtKB-KW"/>
</dbReference>
<keyword evidence="5" id="KW-0067">ATP-binding</keyword>
<feature type="transmembrane region" description="Helical" evidence="6">
    <location>
        <begin position="91"/>
        <end position="111"/>
    </location>
</feature>
<keyword evidence="9" id="KW-1185">Reference proteome</keyword>
<comment type="caution">
    <text evidence="8">The sequence shown here is derived from an EMBL/GenBank/DDBJ whole genome shotgun (WGS) entry which is preliminary data.</text>
</comment>
<keyword evidence="6" id="KW-1133">Transmembrane helix</keyword>
<dbReference type="PANTHER" id="PTHR24345:SF0">
    <property type="entry name" value="CELL CYCLE SERINE_THREONINE-PROTEIN KINASE CDC5_MSD2"/>
    <property type="match status" value="1"/>
</dbReference>
<organism evidence="8 9">
    <name type="scientific">Paramecium primaurelia</name>
    <dbReference type="NCBI Taxonomy" id="5886"/>
    <lineage>
        <taxon>Eukaryota</taxon>
        <taxon>Sar</taxon>
        <taxon>Alveolata</taxon>
        <taxon>Ciliophora</taxon>
        <taxon>Intramacronucleata</taxon>
        <taxon>Oligohymenophorea</taxon>
        <taxon>Peniculida</taxon>
        <taxon>Parameciidae</taxon>
        <taxon>Paramecium</taxon>
    </lineage>
</organism>
<evidence type="ECO:0000313" key="9">
    <source>
        <dbReference type="Proteomes" id="UP000688137"/>
    </source>
</evidence>
<proteinExistence type="predicted"/>
<sequence>MNKFYPNYKYSITLQQRNYKRYQFLIQQMNLENGFYYSKDIVFWINQIKIQSIQQIQNDRSFIWIMLHCIYWQILNLLGMIQQFIKTYYNIYNQLTYFIIIAFIIIIINQLKQLIKQSQQIINSKQDLNKQLHYQGLDMRNWIKENSQNFEERLVAQIIDIKLYSILIQIQLPSVILTNFCYSEIYISQTKYKKCGTQGFIAPEIFKTKLYTPKADIFSLGCLYSVLYFGKIPFSGSTQEEILQKNEAVLIDYKIQINLLKGLLISDPNQRLSAEQAIQHHQFIKMGTKQKEKFHTNIIKGKSLSTIIENSFDITHSILYQVPSNTSIDDRVEKEFTSVNLKDRLQKFNSIKLKPSKLSHQYYQ</sequence>
<gene>
    <name evidence="8" type="ORF">PPRIM_AZ9-3.1.T1410071</name>
</gene>
<keyword evidence="6" id="KW-0472">Membrane</keyword>
<dbReference type="Proteomes" id="UP000688137">
    <property type="component" value="Unassembled WGS sequence"/>
</dbReference>
<keyword evidence="3" id="KW-0547">Nucleotide-binding</keyword>
<accession>A0A8S1Q1V2</accession>
<evidence type="ECO:0000256" key="5">
    <source>
        <dbReference type="ARBA" id="ARBA00022840"/>
    </source>
</evidence>